<gene>
    <name evidence="4" type="ORF">BRETT_003699</name>
</gene>
<comment type="similarity">
    <text evidence="1">Belongs to the p23/wos2 family.</text>
</comment>
<dbReference type="Proteomes" id="UP000663131">
    <property type="component" value="Chromosome 6"/>
</dbReference>
<dbReference type="Gene3D" id="2.60.40.790">
    <property type="match status" value="1"/>
</dbReference>
<dbReference type="FunFam" id="2.60.40.790:FF:000013">
    <property type="entry name" value="Very-long-chain (3R)-3-hydroxyacyl-CoA dehydratase"/>
    <property type="match status" value="1"/>
</dbReference>
<dbReference type="GO" id="GO:0006457">
    <property type="term" value="P:protein folding"/>
    <property type="evidence" value="ECO:0007669"/>
    <property type="project" value="TreeGrafter"/>
</dbReference>
<feature type="domain" description="CS" evidence="3">
    <location>
        <begin position="3"/>
        <end position="98"/>
    </location>
</feature>
<dbReference type="InterPro" id="IPR008978">
    <property type="entry name" value="HSP20-like_chaperone"/>
</dbReference>
<dbReference type="RefSeq" id="XP_041136043.1">
    <property type="nucleotide sequence ID" value="XM_041282204.1"/>
</dbReference>
<organism evidence="4 5">
    <name type="scientific">Dekkera bruxellensis</name>
    <name type="common">Brettanomyces custersii</name>
    <dbReference type="NCBI Taxonomy" id="5007"/>
    <lineage>
        <taxon>Eukaryota</taxon>
        <taxon>Fungi</taxon>
        <taxon>Dikarya</taxon>
        <taxon>Ascomycota</taxon>
        <taxon>Saccharomycotina</taxon>
        <taxon>Pichiomycetes</taxon>
        <taxon>Pichiales</taxon>
        <taxon>Pichiaceae</taxon>
        <taxon>Brettanomyces</taxon>
    </lineage>
</organism>
<feature type="region of interest" description="Disordered" evidence="2">
    <location>
        <begin position="115"/>
        <end position="174"/>
    </location>
</feature>
<dbReference type="InterPro" id="IPR007052">
    <property type="entry name" value="CS_dom"/>
</dbReference>
<dbReference type="InterPro" id="IPR045250">
    <property type="entry name" value="p23-like"/>
</dbReference>
<dbReference type="GO" id="GO:0005829">
    <property type="term" value="C:cytosol"/>
    <property type="evidence" value="ECO:0007669"/>
    <property type="project" value="TreeGrafter"/>
</dbReference>
<dbReference type="KEGG" id="bbrx:BRETT_003699"/>
<dbReference type="PANTHER" id="PTHR22932:SF1">
    <property type="entry name" value="CO-CHAPERONE PROTEIN DAF-41"/>
    <property type="match status" value="1"/>
</dbReference>
<protein>
    <recommendedName>
        <fullName evidence="3">CS domain-containing protein</fullName>
    </recommendedName>
</protein>
<sequence>MTAVPPEVLWAQRSNAKVDSKNIIFLKVRLVDPTDLKIDLKATSLDITAKSDGQDYSLHIDFYAEINEEESHYHVAGSHIAFVLRKKEKKSEYWPRLTKEKAKYHYIRTDFEKWVDEDEQESKPEAGDFDPSTMDLASLAKQYGGKGDPSKGSTGPSEYGDLSELAHSAAAKKE</sequence>
<reference evidence="4" key="2">
    <citation type="journal article" name="BMC Genomics">
        <title>New genome assemblies reveal patterns of domestication and adaptation across Brettanomyces (Dekkera) species.</title>
        <authorList>
            <person name="Roach M.J."/>
            <person name="Borneman A.R."/>
        </authorList>
    </citation>
    <scope>NUCLEOTIDE SEQUENCE</scope>
    <source>
        <strain evidence="4">UCD 2041</strain>
    </source>
</reference>
<dbReference type="GO" id="GO:0005634">
    <property type="term" value="C:nucleus"/>
    <property type="evidence" value="ECO:0007669"/>
    <property type="project" value="TreeGrafter"/>
</dbReference>
<dbReference type="GeneID" id="64575622"/>
<proteinExistence type="inferred from homology"/>
<dbReference type="OrthoDB" id="1564555at2759"/>
<evidence type="ECO:0000256" key="1">
    <source>
        <dbReference type="ARBA" id="ARBA00025733"/>
    </source>
</evidence>
<dbReference type="SUPFAM" id="SSF49764">
    <property type="entry name" value="HSP20-like chaperones"/>
    <property type="match status" value="1"/>
</dbReference>
<dbReference type="GO" id="GO:0051879">
    <property type="term" value="F:Hsp90 protein binding"/>
    <property type="evidence" value="ECO:0007669"/>
    <property type="project" value="InterPro"/>
</dbReference>
<dbReference type="Pfam" id="PF04969">
    <property type="entry name" value="CS"/>
    <property type="match status" value="1"/>
</dbReference>
<accession>A0A871RBP9</accession>
<dbReference type="AlphaFoldDB" id="A0A871RBP9"/>
<evidence type="ECO:0000313" key="5">
    <source>
        <dbReference type="Proteomes" id="UP000663131"/>
    </source>
</evidence>
<evidence type="ECO:0000313" key="4">
    <source>
        <dbReference type="EMBL" id="QOU19550.1"/>
    </source>
</evidence>
<dbReference type="PANTHER" id="PTHR22932">
    <property type="entry name" value="TELOMERASE-BINDING PROTEIN P23 HSP90 CO-CHAPERONE"/>
    <property type="match status" value="1"/>
</dbReference>
<dbReference type="GO" id="GO:0051087">
    <property type="term" value="F:protein-folding chaperone binding"/>
    <property type="evidence" value="ECO:0007669"/>
    <property type="project" value="TreeGrafter"/>
</dbReference>
<dbReference type="CDD" id="cd06465">
    <property type="entry name" value="p23_hB-ind1_like"/>
    <property type="match status" value="1"/>
</dbReference>
<dbReference type="EMBL" id="CP063134">
    <property type="protein sequence ID" value="QOU19550.1"/>
    <property type="molecule type" value="Genomic_DNA"/>
</dbReference>
<evidence type="ECO:0000259" key="3">
    <source>
        <dbReference type="PROSITE" id="PS51203"/>
    </source>
</evidence>
<name>A0A871RBP9_DEKBR</name>
<reference evidence="4" key="1">
    <citation type="submission" date="2020-10" db="EMBL/GenBank/DDBJ databases">
        <authorList>
            <person name="Palmer J.M."/>
        </authorList>
    </citation>
    <scope>NUCLEOTIDE SEQUENCE</scope>
    <source>
        <strain evidence="4">UCD 2041</strain>
    </source>
</reference>
<dbReference type="GO" id="GO:0051131">
    <property type="term" value="P:chaperone-mediated protein complex assembly"/>
    <property type="evidence" value="ECO:0007669"/>
    <property type="project" value="TreeGrafter"/>
</dbReference>
<evidence type="ECO:0000256" key="2">
    <source>
        <dbReference type="SAM" id="MobiDB-lite"/>
    </source>
</evidence>
<dbReference type="PROSITE" id="PS51203">
    <property type="entry name" value="CS"/>
    <property type="match status" value="1"/>
</dbReference>